<gene>
    <name evidence="3" type="ORF">GCM10009839_88950</name>
</gene>
<name>A0ABN2VP13_9ACTN</name>
<accession>A0ABN2VP13</accession>
<evidence type="ECO:0000256" key="1">
    <source>
        <dbReference type="SAM" id="Phobius"/>
    </source>
</evidence>
<dbReference type="EMBL" id="BAAAQN010000093">
    <property type="protein sequence ID" value="GAA2063759.1"/>
    <property type="molecule type" value="Genomic_DNA"/>
</dbReference>
<keyword evidence="1" id="KW-0812">Transmembrane</keyword>
<protein>
    <recommendedName>
        <fullName evidence="2">Putative Flp pilus-assembly TadG-like N-terminal domain-containing protein</fullName>
    </recommendedName>
</protein>
<sequence>MLARWRALRAPERREGGMVTAFTIVIVIALMLFVGLAYDGGRALDGRVKALNEAQEAARAGAQALNLGALRAGGAAVLDPEAAASAAKAYLAGTGDTGTVDVAGTTVTVSVTHIQPTVFLGMAGVGAITAHVTASAKAEQGT</sequence>
<proteinExistence type="predicted"/>
<organism evidence="3 4">
    <name type="scientific">Catenulispora yoronensis</name>
    <dbReference type="NCBI Taxonomy" id="450799"/>
    <lineage>
        <taxon>Bacteria</taxon>
        <taxon>Bacillati</taxon>
        <taxon>Actinomycetota</taxon>
        <taxon>Actinomycetes</taxon>
        <taxon>Catenulisporales</taxon>
        <taxon>Catenulisporaceae</taxon>
        <taxon>Catenulispora</taxon>
    </lineage>
</organism>
<feature type="transmembrane region" description="Helical" evidence="1">
    <location>
        <begin position="20"/>
        <end position="38"/>
    </location>
</feature>
<dbReference type="InterPro" id="IPR028087">
    <property type="entry name" value="Tad_N"/>
</dbReference>
<evidence type="ECO:0000313" key="4">
    <source>
        <dbReference type="Proteomes" id="UP001500751"/>
    </source>
</evidence>
<reference evidence="4" key="1">
    <citation type="journal article" date="2019" name="Int. J. Syst. Evol. Microbiol.">
        <title>The Global Catalogue of Microorganisms (GCM) 10K type strain sequencing project: providing services to taxonomists for standard genome sequencing and annotation.</title>
        <authorList>
            <consortium name="The Broad Institute Genomics Platform"/>
            <consortium name="The Broad Institute Genome Sequencing Center for Infectious Disease"/>
            <person name="Wu L."/>
            <person name="Ma J."/>
        </authorList>
    </citation>
    <scope>NUCLEOTIDE SEQUENCE [LARGE SCALE GENOMIC DNA]</scope>
    <source>
        <strain evidence="4">JCM 16014</strain>
    </source>
</reference>
<keyword evidence="4" id="KW-1185">Reference proteome</keyword>
<keyword evidence="1" id="KW-0472">Membrane</keyword>
<dbReference type="Pfam" id="PF13400">
    <property type="entry name" value="Tad"/>
    <property type="match status" value="1"/>
</dbReference>
<evidence type="ECO:0000313" key="3">
    <source>
        <dbReference type="EMBL" id="GAA2063759.1"/>
    </source>
</evidence>
<keyword evidence="1" id="KW-1133">Transmembrane helix</keyword>
<dbReference type="Proteomes" id="UP001500751">
    <property type="component" value="Unassembled WGS sequence"/>
</dbReference>
<comment type="caution">
    <text evidence="3">The sequence shown here is derived from an EMBL/GenBank/DDBJ whole genome shotgun (WGS) entry which is preliminary data.</text>
</comment>
<evidence type="ECO:0000259" key="2">
    <source>
        <dbReference type="Pfam" id="PF13400"/>
    </source>
</evidence>
<feature type="domain" description="Putative Flp pilus-assembly TadG-like N-terminal" evidence="2">
    <location>
        <begin position="17"/>
        <end position="64"/>
    </location>
</feature>